<dbReference type="SMART" id="SM00060">
    <property type="entry name" value="FN3"/>
    <property type="match status" value="2"/>
</dbReference>
<dbReference type="Pfam" id="PF07645">
    <property type="entry name" value="EGF_CA"/>
    <property type="match status" value="6"/>
</dbReference>
<dbReference type="PANTHER" id="PTHR13802:SF52">
    <property type="entry name" value="MUCIN-4"/>
    <property type="match status" value="1"/>
</dbReference>
<evidence type="ECO:0000256" key="7">
    <source>
        <dbReference type="ARBA" id="ARBA00023136"/>
    </source>
</evidence>
<keyword evidence="9" id="KW-0675">Receptor</keyword>
<reference evidence="17" key="2">
    <citation type="submission" date="2025-08" db="UniProtKB">
        <authorList>
            <consortium name="RefSeq"/>
        </authorList>
    </citation>
    <scope>IDENTIFICATION</scope>
    <source>
        <tissue evidence="17">Whole sample</tissue>
    </source>
</reference>
<protein>
    <submittedName>
        <fullName evidence="17">Mucin-like protein</fullName>
    </submittedName>
</protein>
<name>A0A8B8AZR4_CRAVI</name>
<dbReference type="Pfam" id="PF06119">
    <property type="entry name" value="NIDO"/>
    <property type="match status" value="1"/>
</dbReference>
<evidence type="ECO:0000256" key="6">
    <source>
        <dbReference type="ARBA" id="ARBA00022989"/>
    </source>
</evidence>
<dbReference type="InterPro" id="IPR036116">
    <property type="entry name" value="FN3_sf"/>
</dbReference>
<feature type="domain" description="EGF-like" evidence="13">
    <location>
        <begin position="1341"/>
        <end position="1381"/>
    </location>
</feature>
<dbReference type="SUPFAM" id="SSF49265">
    <property type="entry name" value="Fibronectin type III"/>
    <property type="match status" value="1"/>
</dbReference>
<dbReference type="GO" id="GO:0006897">
    <property type="term" value="P:endocytosis"/>
    <property type="evidence" value="ECO:0007669"/>
    <property type="project" value="UniProtKB-KW"/>
</dbReference>
<keyword evidence="4" id="KW-0812">Transmembrane</keyword>
<dbReference type="SMART" id="SM00179">
    <property type="entry name" value="EGF_CA"/>
    <property type="match status" value="6"/>
</dbReference>
<dbReference type="InterPro" id="IPR000742">
    <property type="entry name" value="EGF"/>
</dbReference>
<dbReference type="PROSITE" id="PS50026">
    <property type="entry name" value="EGF_3"/>
    <property type="match status" value="4"/>
</dbReference>
<dbReference type="InterPro" id="IPR036179">
    <property type="entry name" value="Ig-like_dom_sf"/>
</dbReference>
<dbReference type="PROSITE" id="PS50853">
    <property type="entry name" value="FN3"/>
    <property type="match status" value="1"/>
</dbReference>
<comment type="subcellular location">
    <subcellularLocation>
        <location evidence="1">Membrane</location>
        <topology evidence="1">Single-pass type I membrane protein</topology>
    </subcellularLocation>
</comment>
<dbReference type="Gene3D" id="2.10.25.10">
    <property type="entry name" value="Laminin"/>
    <property type="match status" value="8"/>
</dbReference>
<dbReference type="InterPro" id="IPR003961">
    <property type="entry name" value="FN3_dom"/>
</dbReference>
<evidence type="ECO:0000256" key="1">
    <source>
        <dbReference type="ARBA" id="ARBA00004479"/>
    </source>
</evidence>
<evidence type="ECO:0000256" key="9">
    <source>
        <dbReference type="ARBA" id="ARBA00023170"/>
    </source>
</evidence>
<dbReference type="PANTHER" id="PTHR13802">
    <property type="entry name" value="MUCIN 4-RELATED"/>
    <property type="match status" value="1"/>
</dbReference>
<dbReference type="InterPro" id="IPR056619">
    <property type="entry name" value="C8-3_MUC4"/>
</dbReference>
<keyword evidence="5" id="KW-0677">Repeat</keyword>
<keyword evidence="12" id="KW-0732">Signal</keyword>
<dbReference type="KEGG" id="cvn:111106312"/>
<dbReference type="SUPFAM" id="SSF57196">
    <property type="entry name" value="EGF/Laminin"/>
    <property type="match status" value="1"/>
</dbReference>
<dbReference type="OrthoDB" id="6160047at2759"/>
<keyword evidence="3" id="KW-0254">Endocytosis</keyword>
<feature type="signal peptide" evidence="12">
    <location>
        <begin position="1"/>
        <end position="22"/>
    </location>
</feature>
<organism evidence="16 17">
    <name type="scientific">Crassostrea virginica</name>
    <name type="common">Eastern oyster</name>
    <dbReference type="NCBI Taxonomy" id="6565"/>
    <lineage>
        <taxon>Eukaryota</taxon>
        <taxon>Metazoa</taxon>
        <taxon>Spiralia</taxon>
        <taxon>Lophotrochozoa</taxon>
        <taxon>Mollusca</taxon>
        <taxon>Bivalvia</taxon>
        <taxon>Autobranchia</taxon>
        <taxon>Pteriomorphia</taxon>
        <taxon>Ostreida</taxon>
        <taxon>Ostreoidea</taxon>
        <taxon>Ostreidae</taxon>
        <taxon>Crassostrea</taxon>
    </lineage>
</organism>
<feature type="domain" description="EGF-like" evidence="13">
    <location>
        <begin position="1466"/>
        <end position="1508"/>
    </location>
</feature>
<keyword evidence="7" id="KW-0472">Membrane</keyword>
<keyword evidence="6" id="KW-1133">Transmembrane helix</keyword>
<evidence type="ECO:0000256" key="10">
    <source>
        <dbReference type="ARBA" id="ARBA00023180"/>
    </source>
</evidence>
<dbReference type="FunFam" id="2.10.25.10:FF:000009">
    <property type="entry name" value="Low-density lipoprotein receptor isoform 1"/>
    <property type="match status" value="1"/>
</dbReference>
<evidence type="ECO:0000256" key="8">
    <source>
        <dbReference type="ARBA" id="ARBA00023157"/>
    </source>
</evidence>
<sequence>MSQSLVFLLLCILSFEANRTLSQDAVSTTPMTMAEQKVCPFLLITPHTLQMYQGKTATFEVAEEAKVHSAIDVRWQKSKYDLWHYVPYVTYLNITDRKYHGSVLFHYPKLVINDAEFEDEGYYRIQVRIREGWCNSGSVYFRVGGSLKFLDPCNKSRECVPDIGLECHNNVCLCSPLHYHKNGSCYDRQRLRAQDIQLESSTCNISLKWKAPERDKSLVVAYYVVWEENRFGHWDTPMNVSVGDSTDYQSKCNLLPGRLYRFRVRVEIHLTNPDQTVFVDSFFTESETILEPLPPGPVSDILSNYSADNLYLRWNASEFDSFVNRYKISIDGHDQTTDGNEPEIHWNELLEPHKPYNVSIIAISFGYTVNYPLNGSRESRPSVKQIVTEDSHYSGKAFMPYSNEDFILTGDDVTGDILRSPTTVYIGDGSVEGFTFVKIGSNGVIGLGNSKSDFNDVNVHELTSKKLKNRQILCPFWTDMLTSDTDGKVYYNHYKRINDKDTLDSFYMDKADSIVKKYFKDFKEFSATWALKVTWENMTLFADRSERVTVQCLLITDGENTFTVMNYIDVNIKPIKNPKIAIGYRYQQFSLNNMYSLQKAACSMSDIPGNRGEPGVWIYKLTDNIQSKRDEKSCFQWYTNNKHRADLNPSLECPCDSGLLRFDPRFDVNRFDSENRLLCYASLLLKNNIECCYQMYADTEHLGALERSKPLAGTVLSHNPFFERFIYKNNDLLPRMQCCKTGHCDWYFEVRKIPNCYIRSPFQPGINFGDPHITTLDGLDYTFNGYGEYIMLTMNTGSIKFDLQARTDLVSTENGTIVNATIFSAFVAMDQTGSVVQVELSKNKSRMIVHVNNNDLTTSFQDRNYSHVTQNLSMRWENESLSATFLQSAMNIKISIGQSFLICETLVNQIYKNQTRGLMGNFDGDKSNDFVLPNGTILNENQTKTERQIYYNFGQLWSVGNRSLFKYNDGLSHINFSHPEFQPIFAEEDARLDDAKTKCGGTKASKACIFDYLATGDIKLAESSGDTAKESSKNLKIVENESPQLTGNVSIDATINEEVVIYLNAIDDGPKKPNLIALKQPLGFQLNASTGVAKWKPQNYNVSEISLVAEDDYGARSPSFDVVIRLCPGCNNGKCYFESEFLTTESRFYKVPCECNIGYTGEHCDENIDGCEDNPCPLGRNCTDLSPEDEGLFGRAFNCSECPSGYDEIDNKCQDINECLSNQTNDCNPDNQACANTDGGYLCTCISGFRKHGDRCIDINECNEMTSGCEQLCINKAGFFNCSCHTGYTLNEDRLTCRDSGISSCTEKHYCEYACIMLNETKKCICPVGYRLSANGQNCSDINECDLENMPCEQLCENTEGSFQCSCGPGYILNNDKTSCEECESPYYGRNCNLTCQCGPGAVTCDIVSGCVCRAGWRGRDCDQDMNECIIDPVVCGLSKLCVNTEGSYKCVCPEGFHSIGEECKDIDECANEFLNTCSHSTTHCQNAHGSYTCECNNGYQKKGNECEDINECETSLSECSQICENADDGYSCGCYFGFTLNEDRSHCIEAY</sequence>
<evidence type="ECO:0000259" key="15">
    <source>
        <dbReference type="PROSITE" id="PS51233"/>
    </source>
</evidence>
<keyword evidence="2 11" id="KW-0245">EGF-like domain</keyword>
<evidence type="ECO:0000256" key="4">
    <source>
        <dbReference type="ARBA" id="ARBA00022692"/>
    </source>
</evidence>
<evidence type="ECO:0000313" key="17">
    <source>
        <dbReference type="RefSeq" id="XP_022296650.1"/>
    </source>
</evidence>
<dbReference type="InterPro" id="IPR003886">
    <property type="entry name" value="NIDO_dom"/>
</dbReference>
<dbReference type="GeneID" id="111106312"/>
<reference evidence="16" key="1">
    <citation type="submission" date="2024-06" db="UniProtKB">
        <authorList>
            <consortium name="RefSeq"/>
        </authorList>
    </citation>
    <scope>NUCLEOTIDE SEQUENCE [LARGE SCALE GENOMIC DNA]</scope>
</reference>
<evidence type="ECO:0000256" key="5">
    <source>
        <dbReference type="ARBA" id="ARBA00022737"/>
    </source>
</evidence>
<keyword evidence="10" id="KW-0325">Glycoprotein</keyword>
<evidence type="ECO:0000313" key="16">
    <source>
        <dbReference type="Proteomes" id="UP000694844"/>
    </source>
</evidence>
<dbReference type="GO" id="GO:0007160">
    <property type="term" value="P:cell-matrix adhesion"/>
    <property type="evidence" value="ECO:0007669"/>
    <property type="project" value="InterPro"/>
</dbReference>
<dbReference type="InterPro" id="IPR009030">
    <property type="entry name" value="Growth_fac_rcpt_cys_sf"/>
</dbReference>
<evidence type="ECO:0000256" key="12">
    <source>
        <dbReference type="SAM" id="SignalP"/>
    </source>
</evidence>
<dbReference type="SMART" id="SM00539">
    <property type="entry name" value="NIDO"/>
    <property type="match status" value="1"/>
</dbReference>
<keyword evidence="16" id="KW-1185">Reference proteome</keyword>
<gene>
    <name evidence="17" type="primary">LOC111106312</name>
</gene>
<dbReference type="GO" id="GO:0005509">
    <property type="term" value="F:calcium ion binding"/>
    <property type="evidence" value="ECO:0007669"/>
    <property type="project" value="InterPro"/>
</dbReference>
<dbReference type="GO" id="GO:0016020">
    <property type="term" value="C:membrane"/>
    <property type="evidence" value="ECO:0007669"/>
    <property type="project" value="UniProtKB-SubCell"/>
</dbReference>
<dbReference type="InterPro" id="IPR013783">
    <property type="entry name" value="Ig-like_fold"/>
</dbReference>
<dbReference type="CDD" id="cd00054">
    <property type="entry name" value="EGF_CA"/>
    <property type="match status" value="4"/>
</dbReference>
<dbReference type="SUPFAM" id="SSF57184">
    <property type="entry name" value="Growth factor receptor domain"/>
    <property type="match status" value="2"/>
</dbReference>
<dbReference type="PROSITE" id="PS01186">
    <property type="entry name" value="EGF_2"/>
    <property type="match status" value="6"/>
</dbReference>
<dbReference type="SUPFAM" id="SSF48726">
    <property type="entry name" value="Immunoglobulin"/>
    <property type="match status" value="1"/>
</dbReference>
<dbReference type="Proteomes" id="UP000694844">
    <property type="component" value="Chromosome 1"/>
</dbReference>
<dbReference type="PROSITE" id="PS01187">
    <property type="entry name" value="EGF_CA"/>
    <property type="match status" value="3"/>
</dbReference>
<evidence type="ECO:0000256" key="2">
    <source>
        <dbReference type="ARBA" id="ARBA00022536"/>
    </source>
</evidence>
<feature type="domain" description="EGF-like" evidence="13">
    <location>
        <begin position="1425"/>
        <end position="1465"/>
    </location>
</feature>
<evidence type="ECO:0000259" key="14">
    <source>
        <dbReference type="PROSITE" id="PS50853"/>
    </source>
</evidence>
<keyword evidence="8" id="KW-1015">Disulfide bond</keyword>
<comment type="caution">
    <text evidence="11">Lacks conserved residue(s) required for the propagation of feature annotation.</text>
</comment>
<dbReference type="CDD" id="cd00063">
    <property type="entry name" value="FN3"/>
    <property type="match status" value="2"/>
</dbReference>
<dbReference type="SMART" id="SM00216">
    <property type="entry name" value="VWD"/>
    <property type="match status" value="1"/>
</dbReference>
<feature type="chain" id="PRO_5034418149" evidence="12">
    <location>
        <begin position="23"/>
        <end position="1552"/>
    </location>
</feature>
<dbReference type="PROSITE" id="PS51233">
    <property type="entry name" value="VWFD"/>
    <property type="match status" value="1"/>
</dbReference>
<dbReference type="Gene3D" id="2.60.40.10">
    <property type="entry name" value="Immunoglobulins"/>
    <property type="match status" value="1"/>
</dbReference>
<feature type="domain" description="Fibronectin type-III" evidence="14">
    <location>
        <begin position="294"/>
        <end position="391"/>
    </location>
</feature>
<dbReference type="InterPro" id="IPR018097">
    <property type="entry name" value="EGF_Ca-bd_CS"/>
</dbReference>
<feature type="domain" description="VWFD" evidence="15">
    <location>
        <begin position="763"/>
        <end position="965"/>
    </location>
</feature>
<dbReference type="InterPro" id="IPR000152">
    <property type="entry name" value="EGF-type_Asp/Asn_hydroxyl_site"/>
</dbReference>
<dbReference type="Pfam" id="PF23263">
    <property type="entry name" value="C8-3_MUC4"/>
    <property type="match status" value="1"/>
</dbReference>
<dbReference type="InterPro" id="IPR049883">
    <property type="entry name" value="NOTCH1_EGF-like"/>
</dbReference>
<dbReference type="InterPro" id="IPR051495">
    <property type="entry name" value="Epithelial_Barrier/Signaling"/>
</dbReference>
<dbReference type="Pfam" id="PF00094">
    <property type="entry name" value="VWD"/>
    <property type="match status" value="1"/>
</dbReference>
<evidence type="ECO:0000256" key="11">
    <source>
        <dbReference type="PROSITE-ProRule" id="PRU00076"/>
    </source>
</evidence>
<accession>A0A8B8AZR4</accession>
<evidence type="ECO:0000259" key="13">
    <source>
        <dbReference type="PROSITE" id="PS50026"/>
    </source>
</evidence>
<proteinExistence type="predicted"/>
<dbReference type="PROSITE" id="PS00010">
    <property type="entry name" value="ASX_HYDROXYL"/>
    <property type="match status" value="4"/>
</dbReference>
<dbReference type="RefSeq" id="XP_022296650.1">
    <property type="nucleotide sequence ID" value="XM_022440942.1"/>
</dbReference>
<evidence type="ECO:0000256" key="3">
    <source>
        <dbReference type="ARBA" id="ARBA00022583"/>
    </source>
</evidence>
<dbReference type="InterPro" id="IPR001846">
    <property type="entry name" value="VWF_type-D"/>
</dbReference>
<feature type="domain" description="EGF-like" evidence="13">
    <location>
        <begin position="1215"/>
        <end position="1257"/>
    </location>
</feature>
<dbReference type="FunFam" id="2.10.25.10:FF:000002">
    <property type="entry name" value="Latent-transforming growth factor beta-binding protein 3"/>
    <property type="match status" value="1"/>
</dbReference>
<dbReference type="SMART" id="SM00181">
    <property type="entry name" value="EGF"/>
    <property type="match status" value="9"/>
</dbReference>
<dbReference type="InterPro" id="IPR001881">
    <property type="entry name" value="EGF-like_Ca-bd_dom"/>
</dbReference>